<evidence type="ECO:0000313" key="8">
    <source>
        <dbReference type="Proteomes" id="UP000003919"/>
    </source>
</evidence>
<dbReference type="GO" id="GO:0016301">
    <property type="term" value="F:kinase activity"/>
    <property type="evidence" value="ECO:0007669"/>
    <property type="project" value="UniProtKB-KW"/>
</dbReference>
<dbReference type="Pfam" id="PF01636">
    <property type="entry name" value="APH"/>
    <property type="match status" value="1"/>
</dbReference>
<keyword evidence="2" id="KW-0808">Transferase</keyword>
<comment type="similarity">
    <text evidence="1">Belongs to the methylthioribose kinase family.</text>
</comment>
<dbReference type="SUPFAM" id="SSF56112">
    <property type="entry name" value="Protein kinase-like (PK-like)"/>
    <property type="match status" value="1"/>
</dbReference>
<dbReference type="GO" id="GO:0005524">
    <property type="term" value="F:ATP binding"/>
    <property type="evidence" value="ECO:0007669"/>
    <property type="project" value="UniProtKB-KW"/>
</dbReference>
<feature type="domain" description="Aminoglycoside phosphotransferase" evidence="6">
    <location>
        <begin position="44"/>
        <end position="261"/>
    </location>
</feature>
<reference evidence="7 8" key="1">
    <citation type="journal article" date="2011" name="J. Bacteriol.">
        <title>Complete genome sequence of Algoriphagus sp. PR1, bacterial prey of a colony-forming choanoflagellate.</title>
        <authorList>
            <person name="Alegado R.A."/>
            <person name="Ferriera S."/>
            <person name="Nusbaum C."/>
            <person name="Young S.K."/>
            <person name="Zeng Q."/>
            <person name="Imamovic A."/>
            <person name="Fairclough S.R."/>
            <person name="King N."/>
        </authorList>
    </citation>
    <scope>NUCLEOTIDE SEQUENCE [LARGE SCALE GENOMIC DNA]</scope>
    <source>
        <strain evidence="7 8">PR1</strain>
    </source>
</reference>
<evidence type="ECO:0000313" key="7">
    <source>
        <dbReference type="EMBL" id="EAZ82612.1"/>
    </source>
</evidence>
<dbReference type="InterPro" id="IPR011009">
    <property type="entry name" value="Kinase-like_dom_sf"/>
</dbReference>
<evidence type="ECO:0000256" key="1">
    <source>
        <dbReference type="ARBA" id="ARBA00010165"/>
    </source>
</evidence>
<protein>
    <submittedName>
        <fullName evidence="7">Phosphotransferase enzyme family protein</fullName>
    </submittedName>
</protein>
<sequence>MINLELTSSLKEISKLPIWANGEEIQKVEPAGESNMNVVLRVQTNRRSVIIKQSKNYVRKFPQIAAPVERIEIEHAFYQSLKNNITLKKLSPQVISFLPDQHLLITQDLGKGSDFLGIYEGRLKIGIQDMQIFTDYLNSLHELEPKNFPDNQAMKVLNHEHIFQFPFLEENGFDLDSVQSGLQSLSLKYKKNSSLKRKIDELGKRYLKQGDTLLHGDFYPGSWLQTKDGIKIIDPEFGFMGDPEFDIGVLFAHLDLGQQAESLKIEFLKNYIQPLSPRLLSQYQGVEILRRLIGIAQLPVNMTLSYKENLMDKAVDLILTDE</sequence>
<keyword evidence="8" id="KW-1185">Reference proteome</keyword>
<evidence type="ECO:0000256" key="3">
    <source>
        <dbReference type="ARBA" id="ARBA00022741"/>
    </source>
</evidence>
<evidence type="ECO:0000259" key="6">
    <source>
        <dbReference type="Pfam" id="PF01636"/>
    </source>
</evidence>
<dbReference type="RefSeq" id="WP_008200334.1">
    <property type="nucleotide sequence ID" value="NZ_CM001023.1"/>
</dbReference>
<dbReference type="OrthoDB" id="9777791at2"/>
<dbReference type="InterPro" id="IPR002575">
    <property type="entry name" value="Aminoglycoside_PTrfase"/>
</dbReference>
<evidence type="ECO:0000256" key="2">
    <source>
        <dbReference type="ARBA" id="ARBA00022679"/>
    </source>
</evidence>
<evidence type="ECO:0000256" key="4">
    <source>
        <dbReference type="ARBA" id="ARBA00022777"/>
    </source>
</evidence>
<dbReference type="STRING" id="388413.ALPR1_10365"/>
<accession>A3HRZ4</accession>
<dbReference type="HOGENOM" id="CLU_843998_0_0_10"/>
<evidence type="ECO:0000256" key="5">
    <source>
        <dbReference type="ARBA" id="ARBA00022840"/>
    </source>
</evidence>
<gene>
    <name evidence="7" type="ORF">ALPR1_10365</name>
</gene>
<dbReference type="Gene3D" id="3.90.1200.10">
    <property type="match status" value="1"/>
</dbReference>
<comment type="caution">
    <text evidence="7">The sequence shown here is derived from an EMBL/GenBank/DDBJ whole genome shotgun (WGS) entry which is preliminary data.</text>
</comment>
<organism evidence="7 8">
    <name type="scientific">Algoriphagus machipongonensis</name>
    <dbReference type="NCBI Taxonomy" id="388413"/>
    <lineage>
        <taxon>Bacteria</taxon>
        <taxon>Pseudomonadati</taxon>
        <taxon>Bacteroidota</taxon>
        <taxon>Cytophagia</taxon>
        <taxon>Cytophagales</taxon>
        <taxon>Cyclobacteriaceae</taxon>
        <taxon>Algoriphagus</taxon>
    </lineage>
</organism>
<dbReference type="EMBL" id="CM001023">
    <property type="protein sequence ID" value="EAZ82612.1"/>
    <property type="molecule type" value="Genomic_DNA"/>
</dbReference>
<keyword evidence="3" id="KW-0547">Nucleotide-binding</keyword>
<dbReference type="Proteomes" id="UP000003919">
    <property type="component" value="Chromosome"/>
</dbReference>
<dbReference type="PANTHER" id="PTHR34273">
    <property type="entry name" value="METHYLTHIORIBOSE KINASE"/>
    <property type="match status" value="1"/>
</dbReference>
<dbReference type="Gene3D" id="3.30.200.20">
    <property type="entry name" value="Phosphorylase Kinase, domain 1"/>
    <property type="match status" value="1"/>
</dbReference>
<dbReference type="PANTHER" id="PTHR34273:SF2">
    <property type="entry name" value="METHYLTHIORIBOSE KINASE"/>
    <property type="match status" value="1"/>
</dbReference>
<dbReference type="EMBL" id="AAXU02000001">
    <property type="protein sequence ID" value="EAZ82612.1"/>
    <property type="molecule type" value="Genomic_DNA"/>
</dbReference>
<keyword evidence="4" id="KW-0418">Kinase</keyword>
<dbReference type="AlphaFoldDB" id="A3HRZ4"/>
<dbReference type="eggNOG" id="COG4857">
    <property type="taxonomic scope" value="Bacteria"/>
</dbReference>
<keyword evidence="5" id="KW-0067">ATP-binding</keyword>
<proteinExistence type="inferred from homology"/>
<name>A3HRZ4_9BACT</name>